<dbReference type="Proteomes" id="UP000801492">
    <property type="component" value="Unassembled WGS sequence"/>
</dbReference>
<protein>
    <submittedName>
        <fullName evidence="2">Uncharacterized protein</fullName>
    </submittedName>
</protein>
<gene>
    <name evidence="2" type="ORF">ILUMI_09765</name>
</gene>
<comment type="caution">
    <text evidence="2">The sequence shown here is derived from an EMBL/GenBank/DDBJ whole genome shotgun (WGS) entry which is preliminary data.</text>
</comment>
<evidence type="ECO:0000313" key="3">
    <source>
        <dbReference type="Proteomes" id="UP000801492"/>
    </source>
</evidence>
<feature type="signal peptide" evidence="1">
    <location>
        <begin position="1"/>
        <end position="20"/>
    </location>
</feature>
<name>A0A8K0GE78_IGNLU</name>
<evidence type="ECO:0000256" key="1">
    <source>
        <dbReference type="SAM" id="SignalP"/>
    </source>
</evidence>
<dbReference type="AlphaFoldDB" id="A0A8K0GE78"/>
<reference evidence="2" key="1">
    <citation type="submission" date="2019-08" db="EMBL/GenBank/DDBJ databases">
        <title>The genome of the North American firefly Photinus pyralis.</title>
        <authorList>
            <consortium name="Photinus pyralis genome working group"/>
            <person name="Fallon T.R."/>
            <person name="Sander Lower S.E."/>
            <person name="Weng J.-K."/>
        </authorList>
    </citation>
    <scope>NUCLEOTIDE SEQUENCE</scope>
    <source>
        <strain evidence="2">TRF0915ILg1</strain>
        <tissue evidence="2">Whole body</tissue>
    </source>
</reference>
<dbReference type="EMBL" id="VTPC01005147">
    <property type="protein sequence ID" value="KAF2896399.1"/>
    <property type="molecule type" value="Genomic_DNA"/>
</dbReference>
<dbReference type="OrthoDB" id="10506853at2759"/>
<organism evidence="2 3">
    <name type="scientific">Ignelater luminosus</name>
    <name type="common">Cucubano</name>
    <name type="synonym">Pyrophorus luminosus</name>
    <dbReference type="NCBI Taxonomy" id="2038154"/>
    <lineage>
        <taxon>Eukaryota</taxon>
        <taxon>Metazoa</taxon>
        <taxon>Ecdysozoa</taxon>
        <taxon>Arthropoda</taxon>
        <taxon>Hexapoda</taxon>
        <taxon>Insecta</taxon>
        <taxon>Pterygota</taxon>
        <taxon>Neoptera</taxon>
        <taxon>Endopterygota</taxon>
        <taxon>Coleoptera</taxon>
        <taxon>Polyphaga</taxon>
        <taxon>Elateriformia</taxon>
        <taxon>Elateroidea</taxon>
        <taxon>Elateridae</taxon>
        <taxon>Agrypninae</taxon>
        <taxon>Pyrophorini</taxon>
        <taxon>Ignelater</taxon>
    </lineage>
</organism>
<feature type="chain" id="PRO_5035482387" evidence="1">
    <location>
        <begin position="21"/>
        <end position="234"/>
    </location>
</feature>
<keyword evidence="1" id="KW-0732">Signal</keyword>
<keyword evidence="3" id="KW-1185">Reference proteome</keyword>
<proteinExistence type="predicted"/>
<accession>A0A8K0GE78</accession>
<evidence type="ECO:0000313" key="2">
    <source>
        <dbReference type="EMBL" id="KAF2896399.1"/>
    </source>
</evidence>
<sequence length="234" mass="26856">MLKKAFCYMFMLFVYHVVSFQQSENNINKITANKKLDLSVGNIKKVQFLNTSNSSNSLKETSEGLESQEDNRLANFISKEEVREMRELVSMIHELALYDKVYYPYPHANTGPHRRQKRAVDNVITRLSGVVTNLDKMVDSSDDKEKKMYLDQAVKNLDAYIDGIKNATNNGKSSSIQIMRLENILLIQCAGWLWYPISKINKTITCSDGIMRFEGRDRTVARACNLYNCMDLAL</sequence>